<sequence>MQMKYFVIVTSIVIFSSTILSDDKKLNPEDTEIWKPEPSVVIPAENSMPPSDAIILFDGSNLSQWQHKNGDDASWSIENGAFTVVDGSGDLQTKVSFTDIQLHLEWKTPIKISGEGQNRGNSGVFFQKRYELQVLDSYNNRTYSNGQAASIYKQHIPLVNASKKPGEWQSYDVIFEAPVFNSDKTLQQPAFITVFHNGVLVHNHVKLDGPTLYSGVPQYTAHPKKQPLLLQDHQEPVSYRNIWIRNLPID</sequence>
<reference evidence="2" key="1">
    <citation type="submission" date="2018-05" db="EMBL/GenBank/DDBJ databases">
        <authorList>
            <person name="Lanie J.A."/>
            <person name="Ng W.-L."/>
            <person name="Kazmierczak K.M."/>
            <person name="Andrzejewski T.M."/>
            <person name="Davidsen T.M."/>
            <person name="Wayne K.J."/>
            <person name="Tettelin H."/>
            <person name="Glass J.I."/>
            <person name="Rusch D."/>
            <person name="Podicherti R."/>
            <person name="Tsui H.-C.T."/>
            <person name="Winkler M.E."/>
        </authorList>
    </citation>
    <scope>NUCLEOTIDE SEQUENCE</scope>
</reference>
<dbReference type="InterPro" id="IPR010496">
    <property type="entry name" value="AL/BT2_dom"/>
</dbReference>
<dbReference type="GO" id="GO:0016787">
    <property type="term" value="F:hydrolase activity"/>
    <property type="evidence" value="ECO:0007669"/>
    <property type="project" value="InterPro"/>
</dbReference>
<proteinExistence type="predicted"/>
<dbReference type="Gene3D" id="2.60.120.560">
    <property type="entry name" value="Exo-inulinase, domain 1"/>
    <property type="match status" value="1"/>
</dbReference>
<accession>A0A381URD4</accession>
<dbReference type="Pfam" id="PF06439">
    <property type="entry name" value="3keto-disac_hyd"/>
    <property type="match status" value="1"/>
</dbReference>
<feature type="domain" description="3-keto-alpha-glucoside-1,2-lyase/3-keto-2-hydroxy-glucal hydratase" evidence="1">
    <location>
        <begin position="53"/>
        <end position="245"/>
    </location>
</feature>
<name>A0A381URD4_9ZZZZ</name>
<dbReference type="AlphaFoldDB" id="A0A381URD4"/>
<organism evidence="2">
    <name type="scientific">marine metagenome</name>
    <dbReference type="NCBI Taxonomy" id="408172"/>
    <lineage>
        <taxon>unclassified sequences</taxon>
        <taxon>metagenomes</taxon>
        <taxon>ecological metagenomes</taxon>
    </lineage>
</organism>
<protein>
    <recommendedName>
        <fullName evidence="1">3-keto-alpha-glucoside-1,2-lyase/3-keto-2-hydroxy-glucal hydratase domain-containing protein</fullName>
    </recommendedName>
</protein>
<evidence type="ECO:0000259" key="1">
    <source>
        <dbReference type="Pfam" id="PF06439"/>
    </source>
</evidence>
<gene>
    <name evidence="2" type="ORF">METZ01_LOCUS83358</name>
</gene>
<evidence type="ECO:0000313" key="2">
    <source>
        <dbReference type="EMBL" id="SVA30504.1"/>
    </source>
</evidence>
<dbReference type="EMBL" id="UINC01006935">
    <property type="protein sequence ID" value="SVA30504.1"/>
    <property type="molecule type" value="Genomic_DNA"/>
</dbReference>